<keyword evidence="2" id="KW-1133">Transmembrane helix</keyword>
<gene>
    <name evidence="3" type="ORF">C8263_17855</name>
</gene>
<keyword evidence="2" id="KW-0472">Membrane</keyword>
<organism evidence="3 4">
    <name type="scientific">Deinococcus arcticus</name>
    <dbReference type="NCBI Taxonomy" id="2136176"/>
    <lineage>
        <taxon>Bacteria</taxon>
        <taxon>Thermotogati</taxon>
        <taxon>Deinococcota</taxon>
        <taxon>Deinococci</taxon>
        <taxon>Deinococcales</taxon>
        <taxon>Deinococcaceae</taxon>
        <taxon>Deinococcus</taxon>
    </lineage>
</organism>
<evidence type="ECO:0000313" key="3">
    <source>
        <dbReference type="EMBL" id="PTA66456.1"/>
    </source>
</evidence>
<dbReference type="EMBL" id="PYSV01000031">
    <property type="protein sequence ID" value="PTA66456.1"/>
    <property type="molecule type" value="Genomic_DNA"/>
</dbReference>
<evidence type="ECO:0000256" key="2">
    <source>
        <dbReference type="SAM" id="Phobius"/>
    </source>
</evidence>
<dbReference type="Proteomes" id="UP000240317">
    <property type="component" value="Unassembled WGS sequence"/>
</dbReference>
<comment type="caution">
    <text evidence="3">The sequence shown here is derived from an EMBL/GenBank/DDBJ whole genome shotgun (WGS) entry which is preliminary data.</text>
</comment>
<feature type="transmembrane region" description="Helical" evidence="2">
    <location>
        <begin position="29"/>
        <end position="48"/>
    </location>
</feature>
<dbReference type="OrthoDB" id="9947964at2"/>
<keyword evidence="2" id="KW-0812">Transmembrane</keyword>
<evidence type="ECO:0000313" key="4">
    <source>
        <dbReference type="Proteomes" id="UP000240317"/>
    </source>
</evidence>
<feature type="transmembrane region" description="Helical" evidence="2">
    <location>
        <begin position="200"/>
        <end position="222"/>
    </location>
</feature>
<name>A0A2T3W3H7_9DEIO</name>
<feature type="transmembrane region" description="Helical" evidence="2">
    <location>
        <begin position="234"/>
        <end position="253"/>
    </location>
</feature>
<reference evidence="3 4" key="1">
    <citation type="submission" date="2018-03" db="EMBL/GenBank/DDBJ databases">
        <title>Draft genome of Deinococcus sp. OD32.</title>
        <authorList>
            <person name="Wang X.-P."/>
            <person name="Du Z.-J."/>
        </authorList>
    </citation>
    <scope>NUCLEOTIDE SEQUENCE [LARGE SCALE GENOMIC DNA]</scope>
    <source>
        <strain evidence="3 4">OD32</strain>
    </source>
</reference>
<feature type="region of interest" description="Disordered" evidence="1">
    <location>
        <begin position="1"/>
        <end position="20"/>
    </location>
</feature>
<evidence type="ECO:0000256" key="1">
    <source>
        <dbReference type="SAM" id="MobiDB-lite"/>
    </source>
</evidence>
<keyword evidence="4" id="KW-1185">Reference proteome</keyword>
<dbReference type="AlphaFoldDB" id="A0A2T3W3H7"/>
<proteinExistence type="predicted"/>
<dbReference type="RefSeq" id="WP_107139486.1">
    <property type="nucleotide sequence ID" value="NZ_PYSV01000031.1"/>
</dbReference>
<accession>A0A2T3W3H7</accession>
<sequence length="269" mass="29095">MSRGRSAQRAAAEDAPAAPKASPWNLGNILGLLALLATIAFGIIPLIVSSAQQRLRLDATIQSAAQIVGSTLPSQVRVTVGGKEARNVYATVIKVANSGARPITPDLFAPGTVLRLRLGDQCEVVEQRVVGARPQDVRERARVTVIPGGVALAPLLLNPDDTVLIQVLTSNCRPQLVPSASIAGITQVSMRDAAKIKAEWAYRWLIVFAIVMGGIFSLLNIYEAQIKKMSRWQRQLIVFGLLTLMISALFFLMNMMLSSAFQSFSPTYQ</sequence>
<protein>
    <submittedName>
        <fullName evidence="3">Uncharacterized protein</fullName>
    </submittedName>
</protein>
<feature type="compositionally biased region" description="Low complexity" evidence="1">
    <location>
        <begin position="7"/>
        <end position="20"/>
    </location>
</feature>